<dbReference type="InterPro" id="IPR045459">
    <property type="entry name" value="DUF5908"/>
</dbReference>
<dbReference type="Pfam" id="PF19265">
    <property type="entry name" value="DUF5908"/>
    <property type="match status" value="1"/>
</dbReference>
<feature type="region of interest" description="Disordered" evidence="1">
    <location>
        <begin position="17"/>
        <end position="43"/>
    </location>
</feature>
<evidence type="ECO:0000313" key="2">
    <source>
        <dbReference type="EMBL" id="RPE05458.1"/>
    </source>
</evidence>
<evidence type="ECO:0000313" key="3">
    <source>
        <dbReference type="Proteomes" id="UP000278351"/>
    </source>
</evidence>
<keyword evidence="3" id="KW-1185">Reference proteome</keyword>
<dbReference type="AlphaFoldDB" id="A0A3N4PDG5"/>
<protein>
    <submittedName>
        <fullName evidence="2">Uncharacterized protein</fullName>
    </submittedName>
</protein>
<reference evidence="2 3" key="1">
    <citation type="submission" date="2018-11" db="EMBL/GenBank/DDBJ databases">
        <title>Chitinophaga lutea sp.nov., isolate from arsenic contaminated soil.</title>
        <authorList>
            <person name="Zong Y."/>
        </authorList>
    </citation>
    <scope>NUCLEOTIDE SEQUENCE [LARGE SCALE GENOMIC DNA]</scope>
    <source>
        <strain evidence="2 3">ZY74</strain>
    </source>
</reference>
<accession>A0A3N4PDG5</accession>
<gene>
    <name evidence="2" type="ORF">EGT74_24030</name>
</gene>
<organism evidence="2 3">
    <name type="scientific">Chitinophaga lutea</name>
    <dbReference type="NCBI Taxonomy" id="2488634"/>
    <lineage>
        <taxon>Bacteria</taxon>
        <taxon>Pseudomonadati</taxon>
        <taxon>Bacteroidota</taxon>
        <taxon>Chitinophagia</taxon>
        <taxon>Chitinophagales</taxon>
        <taxon>Chitinophagaceae</taxon>
        <taxon>Chitinophaga</taxon>
    </lineage>
</organism>
<proteinExistence type="predicted"/>
<dbReference type="Proteomes" id="UP000278351">
    <property type="component" value="Unassembled WGS sequence"/>
</dbReference>
<comment type="caution">
    <text evidence="2">The sequence shown here is derived from an EMBL/GenBank/DDBJ whole genome shotgun (WGS) entry which is preliminary data.</text>
</comment>
<sequence length="63" mass="6753">MPIQIRELHIKVVVNAAESPPSSTSADAQQQTAAGGGSDTDKDLIISECVEQVMSILREKTEK</sequence>
<dbReference type="EMBL" id="RPDH01000003">
    <property type="protein sequence ID" value="RPE05458.1"/>
    <property type="molecule type" value="Genomic_DNA"/>
</dbReference>
<name>A0A3N4PDG5_9BACT</name>
<feature type="compositionally biased region" description="Low complexity" evidence="1">
    <location>
        <begin position="22"/>
        <end position="33"/>
    </location>
</feature>
<dbReference type="RefSeq" id="WP_123849103.1">
    <property type="nucleotide sequence ID" value="NZ_RPDH01000003.1"/>
</dbReference>
<evidence type="ECO:0000256" key="1">
    <source>
        <dbReference type="SAM" id="MobiDB-lite"/>
    </source>
</evidence>